<keyword evidence="2" id="KW-0964">Secreted</keyword>
<feature type="domain" description="Peptidase S1" evidence="10">
    <location>
        <begin position="19"/>
        <end position="55"/>
    </location>
</feature>
<evidence type="ECO:0000256" key="5">
    <source>
        <dbReference type="ARBA" id="ARBA00022825"/>
    </source>
</evidence>
<reference evidence="11" key="2">
    <citation type="submission" date="2025-08" db="UniProtKB">
        <authorList>
            <consortium name="Ensembl"/>
        </authorList>
    </citation>
    <scope>IDENTIFICATION</scope>
</reference>
<comment type="subcellular location">
    <subcellularLocation>
        <location evidence="1">Secreted</location>
    </subcellularLocation>
</comment>
<feature type="chain" id="PRO_5034629884" description="trypsin" evidence="9">
    <location>
        <begin position="20"/>
        <end position="55"/>
    </location>
</feature>
<keyword evidence="9" id="KW-0732">Signal</keyword>
<keyword evidence="5" id="KW-0720">Serine protease</keyword>
<evidence type="ECO:0000256" key="6">
    <source>
        <dbReference type="ARBA" id="ARBA00023157"/>
    </source>
</evidence>
<reference evidence="11" key="3">
    <citation type="submission" date="2025-09" db="UniProtKB">
        <authorList>
            <consortium name="Ensembl"/>
        </authorList>
    </citation>
    <scope>IDENTIFICATION</scope>
</reference>
<keyword evidence="6" id="KW-1015">Disulfide bond</keyword>
<dbReference type="InterPro" id="IPR009003">
    <property type="entry name" value="Peptidase_S1_PA"/>
</dbReference>
<dbReference type="InterPro" id="IPR001254">
    <property type="entry name" value="Trypsin_dom"/>
</dbReference>
<protein>
    <recommendedName>
        <fullName evidence="8">trypsin</fullName>
        <ecNumber evidence="8">3.4.21.4</ecNumber>
    </recommendedName>
</protein>
<dbReference type="SUPFAM" id="SSF50494">
    <property type="entry name" value="Trypsin-like serine proteases"/>
    <property type="match status" value="1"/>
</dbReference>
<proteinExistence type="predicted"/>
<dbReference type="AlphaFoldDB" id="A0A8C6P8Y5"/>
<dbReference type="Pfam" id="PF00089">
    <property type="entry name" value="Trypsin"/>
    <property type="match status" value="1"/>
</dbReference>
<dbReference type="PANTHER" id="PTHR24264:SF15">
    <property type="entry name" value="RIKEN CDNA 2210010C04 GENE"/>
    <property type="match status" value="1"/>
</dbReference>
<dbReference type="EC" id="3.4.21.4" evidence="8"/>
<evidence type="ECO:0000256" key="8">
    <source>
        <dbReference type="ARBA" id="ARBA00038868"/>
    </source>
</evidence>
<dbReference type="GO" id="GO:0006508">
    <property type="term" value="P:proteolysis"/>
    <property type="evidence" value="ECO:0007669"/>
    <property type="project" value="UniProtKB-KW"/>
</dbReference>
<organism evidence="11 12">
    <name type="scientific">Nothobranchius furzeri</name>
    <name type="common">Turquoise killifish</name>
    <dbReference type="NCBI Taxonomy" id="105023"/>
    <lineage>
        <taxon>Eukaryota</taxon>
        <taxon>Metazoa</taxon>
        <taxon>Chordata</taxon>
        <taxon>Craniata</taxon>
        <taxon>Vertebrata</taxon>
        <taxon>Euteleostomi</taxon>
        <taxon>Actinopterygii</taxon>
        <taxon>Neopterygii</taxon>
        <taxon>Teleostei</taxon>
        <taxon>Neoteleostei</taxon>
        <taxon>Acanthomorphata</taxon>
        <taxon>Ovalentaria</taxon>
        <taxon>Atherinomorphae</taxon>
        <taxon>Cyprinodontiformes</taxon>
        <taxon>Nothobranchiidae</taxon>
        <taxon>Nothobranchius</taxon>
    </lineage>
</organism>
<dbReference type="GO" id="GO:0004252">
    <property type="term" value="F:serine-type endopeptidase activity"/>
    <property type="evidence" value="ECO:0007669"/>
    <property type="project" value="UniProtKB-EC"/>
</dbReference>
<keyword evidence="12" id="KW-1185">Reference proteome</keyword>
<dbReference type="GO" id="GO:0005615">
    <property type="term" value="C:extracellular space"/>
    <property type="evidence" value="ECO:0007669"/>
    <property type="project" value="TreeGrafter"/>
</dbReference>
<name>A0A8C6P8Y5_NOTFU</name>
<evidence type="ECO:0000313" key="11">
    <source>
        <dbReference type="Ensembl" id="ENSNFUP00015039666.1"/>
    </source>
</evidence>
<feature type="signal peptide" evidence="9">
    <location>
        <begin position="1"/>
        <end position="19"/>
    </location>
</feature>
<evidence type="ECO:0000256" key="2">
    <source>
        <dbReference type="ARBA" id="ARBA00022525"/>
    </source>
</evidence>
<sequence length="55" mass="5913">MKYLILLALLAAACEFLQSKNSVPYIASLNAGYHFCGGSLISSTWVVSAAHCYKS</sequence>
<dbReference type="InterPro" id="IPR050127">
    <property type="entry name" value="Serine_Proteases_S1"/>
</dbReference>
<evidence type="ECO:0000313" key="12">
    <source>
        <dbReference type="Proteomes" id="UP000694548"/>
    </source>
</evidence>
<evidence type="ECO:0000256" key="4">
    <source>
        <dbReference type="ARBA" id="ARBA00022801"/>
    </source>
</evidence>
<dbReference type="Ensembl" id="ENSNFUT00015041404.1">
    <property type="protein sequence ID" value="ENSNFUP00015039666.1"/>
    <property type="gene ID" value="ENSNFUG00015019112.1"/>
</dbReference>
<evidence type="ECO:0000256" key="9">
    <source>
        <dbReference type="SAM" id="SignalP"/>
    </source>
</evidence>
<reference evidence="11" key="1">
    <citation type="submission" date="2014-08" db="EMBL/GenBank/DDBJ databases">
        <authorList>
            <person name="Senf B."/>
            <person name="Petzold A."/>
            <person name="Downie B.R."/>
            <person name="Koch P."/>
            <person name="Platzer M."/>
        </authorList>
    </citation>
    <scope>NUCLEOTIDE SEQUENCE [LARGE SCALE GENOMIC DNA]</scope>
    <source>
        <strain evidence="11">GRZ</strain>
    </source>
</reference>
<keyword evidence="4" id="KW-0378">Hydrolase</keyword>
<evidence type="ECO:0000259" key="10">
    <source>
        <dbReference type="Pfam" id="PF00089"/>
    </source>
</evidence>
<dbReference type="PANTHER" id="PTHR24264">
    <property type="entry name" value="TRYPSIN-RELATED"/>
    <property type="match status" value="1"/>
</dbReference>
<dbReference type="Gene3D" id="2.40.10.10">
    <property type="entry name" value="Trypsin-like serine proteases"/>
    <property type="match status" value="1"/>
</dbReference>
<comment type="catalytic activity">
    <reaction evidence="7">
        <text>Preferential cleavage: Arg-|-Xaa, Lys-|-Xaa.</text>
        <dbReference type="EC" id="3.4.21.4"/>
    </reaction>
</comment>
<evidence type="ECO:0000256" key="1">
    <source>
        <dbReference type="ARBA" id="ARBA00004613"/>
    </source>
</evidence>
<dbReference type="InterPro" id="IPR018114">
    <property type="entry name" value="TRYPSIN_HIS"/>
</dbReference>
<dbReference type="GeneTree" id="ENSGT01150000290464"/>
<evidence type="ECO:0000256" key="3">
    <source>
        <dbReference type="ARBA" id="ARBA00022670"/>
    </source>
</evidence>
<evidence type="ECO:0000256" key="7">
    <source>
        <dbReference type="ARBA" id="ARBA00036320"/>
    </source>
</evidence>
<dbReference type="PROSITE" id="PS00134">
    <property type="entry name" value="TRYPSIN_HIS"/>
    <property type="match status" value="1"/>
</dbReference>
<keyword evidence="3" id="KW-0645">Protease</keyword>
<accession>A0A8C6P8Y5</accession>
<dbReference type="InterPro" id="IPR043504">
    <property type="entry name" value="Peptidase_S1_PA_chymotrypsin"/>
</dbReference>
<dbReference type="Proteomes" id="UP000694548">
    <property type="component" value="Chromosome sgr17"/>
</dbReference>